<evidence type="ECO:0000256" key="2">
    <source>
        <dbReference type="ARBA" id="ARBA00004477"/>
    </source>
</evidence>
<sequence length="441" mass="51676">MEESPQNDLNTMSPEEDDPPKSTSPQISVNEFSCHCCYDILVNPTTLNCGHSFCRHCLALWWVSSKKTECPECREKWEGFPKVNILLRDAIEKLFPDAIKMRFEDIQQNNDIVQSLAAFQKYGNDQIPIAPNAGRAHQQRGGGFFSGVLTALTGVAVVLLVYHWSSRESEHDLLVHKPVTKWTAEEVVLWLEQLGPWASLYRDRLLLTLTEEEFSRAPYTIENSSHRRAILMELERVKALGVKPPQNLWEYKAVNPGRSLFLLYALKSSPRLGLLYLYLFDYTDTFLPFIHTICPLQEDGSGEDILTKLLDLREPTWKQWREFLVKYSFLPYQLMAEFAWDWLEVHYWTSRFLIVNAMLLSVLELFSFWRIWSRSELKTVPQRMWSHFWKVSTQGLFVAMFWPLIPQFICNCLFYWALYFNPIINIDLVVKEVRRLETQVL</sequence>
<evidence type="ECO:0000256" key="5">
    <source>
        <dbReference type="ARBA" id="ARBA00022692"/>
    </source>
</evidence>
<evidence type="ECO:0000256" key="1">
    <source>
        <dbReference type="ARBA" id="ARBA00000900"/>
    </source>
</evidence>
<dbReference type="PROSITE" id="PS00518">
    <property type="entry name" value="ZF_RING_1"/>
    <property type="match status" value="1"/>
</dbReference>
<protein>
    <recommendedName>
        <fullName evidence="17">Bifunctional apoptosis regulator</fullName>
        <ecNumber evidence="3">2.3.2.27</ecNumber>
    </recommendedName>
</protein>
<dbReference type="Gene3D" id="1.10.150.50">
    <property type="entry name" value="Transcription Factor, Ets-1"/>
    <property type="match status" value="1"/>
</dbReference>
<dbReference type="CDD" id="cd16497">
    <property type="entry name" value="RING-HC_BAR"/>
    <property type="match status" value="1"/>
</dbReference>
<dbReference type="CDD" id="cd09513">
    <property type="entry name" value="SAM_BAR"/>
    <property type="match status" value="1"/>
</dbReference>
<dbReference type="SUPFAM" id="SSF57850">
    <property type="entry name" value="RING/U-box"/>
    <property type="match status" value="1"/>
</dbReference>
<evidence type="ECO:0000256" key="15">
    <source>
        <dbReference type="ARBA" id="ARBA00055004"/>
    </source>
</evidence>
<dbReference type="SMART" id="SM00184">
    <property type="entry name" value="RING"/>
    <property type="match status" value="1"/>
</dbReference>
<accession>A0A5N4CXX5</accession>
<organism evidence="22 23">
    <name type="scientific">Camelus dromedarius</name>
    <name type="common">Dromedary</name>
    <name type="synonym">Arabian camel</name>
    <dbReference type="NCBI Taxonomy" id="9838"/>
    <lineage>
        <taxon>Eukaryota</taxon>
        <taxon>Metazoa</taxon>
        <taxon>Chordata</taxon>
        <taxon>Craniata</taxon>
        <taxon>Vertebrata</taxon>
        <taxon>Euteleostomi</taxon>
        <taxon>Mammalia</taxon>
        <taxon>Eutheria</taxon>
        <taxon>Laurasiatheria</taxon>
        <taxon>Artiodactyla</taxon>
        <taxon>Tylopoda</taxon>
        <taxon>Camelidae</taxon>
        <taxon>Camelus</taxon>
    </lineage>
</organism>
<dbReference type="SUPFAM" id="SSF47769">
    <property type="entry name" value="SAM/Pointed domain"/>
    <property type="match status" value="1"/>
</dbReference>
<keyword evidence="13 20" id="KW-0472">Membrane</keyword>
<feature type="region of interest" description="Disordered" evidence="19">
    <location>
        <begin position="1"/>
        <end position="25"/>
    </location>
</feature>
<dbReference type="InterPro" id="IPR001841">
    <property type="entry name" value="Znf_RING"/>
</dbReference>
<keyword evidence="9" id="KW-0256">Endoplasmic reticulum</keyword>
<evidence type="ECO:0000256" key="6">
    <source>
        <dbReference type="ARBA" id="ARBA00022703"/>
    </source>
</evidence>
<comment type="function">
    <text evidence="15">Membrane-bound E3 ubiquitin ligase that plays a role in several processes including apoptosis regulation or reticulum endoplasmic stress. Has anti-apoptotic activity, both for apoptosis triggered via death-receptors and via mitochondrial factors. Contributes to the dynamic control of IRE1/ERN1 signaling during ER stress by inducing BAX inhibitor 1/TMBIM6 proteasomal degradation. Promotes the activation of TGF-beta signaling by mediating the 'Lys-63'-linked ubiquitination of TGFBR1 which is critical to activate the pathway. Together with NGFR, negatively regulates NF-kappa-B and JNK-related signaling pathways. Promotes the proteasome-mediated degradation of PNPLA3, a protein involveld in lipid metabolism.</text>
</comment>
<dbReference type="FunFam" id="3.30.40.10:FF:000331">
    <property type="entry name" value="Bifunctional apoptosis regulator"/>
    <property type="match status" value="1"/>
</dbReference>
<comment type="subcellular location">
    <subcellularLocation>
        <location evidence="2">Endoplasmic reticulum membrane</location>
        <topology evidence="2">Multi-pass membrane protein</topology>
    </subcellularLocation>
</comment>
<gene>
    <name evidence="22" type="ORF">Cadr_000024079</name>
</gene>
<dbReference type="PROSITE" id="PS50089">
    <property type="entry name" value="ZF_RING_2"/>
    <property type="match status" value="1"/>
</dbReference>
<keyword evidence="5 20" id="KW-0812">Transmembrane</keyword>
<evidence type="ECO:0000256" key="20">
    <source>
        <dbReference type="SAM" id="Phobius"/>
    </source>
</evidence>
<dbReference type="Proteomes" id="UP000299084">
    <property type="component" value="Unassembled WGS sequence"/>
</dbReference>
<dbReference type="PANTHER" id="PTHR15898:SF13">
    <property type="entry name" value="BIFUNCTIONAL APOPTOSIS REGULATOR"/>
    <property type="match status" value="1"/>
</dbReference>
<dbReference type="STRING" id="9838.ENSCDRP00005019254"/>
<keyword evidence="10" id="KW-0862">Zinc</keyword>
<keyword evidence="12 20" id="KW-1133">Transmembrane helix</keyword>
<reference evidence="22 23" key="1">
    <citation type="journal article" date="2019" name="Mol. Ecol. Resour.">
        <title>Improving Illumina assemblies with Hi-C and long reads: an example with the North African dromedary.</title>
        <authorList>
            <person name="Elbers J.P."/>
            <person name="Rogers M.F."/>
            <person name="Perelman P.L."/>
            <person name="Proskuryakova A.A."/>
            <person name="Serdyukova N.A."/>
            <person name="Johnson W.E."/>
            <person name="Horin P."/>
            <person name="Corander J."/>
            <person name="Murphy D."/>
            <person name="Burger P.A."/>
        </authorList>
    </citation>
    <scope>NUCLEOTIDE SEQUENCE [LARGE SCALE GENOMIC DNA]</scope>
    <source>
        <strain evidence="22">Drom800</strain>
        <tissue evidence="22">Blood</tissue>
    </source>
</reference>
<evidence type="ECO:0000256" key="4">
    <source>
        <dbReference type="ARBA" id="ARBA00022679"/>
    </source>
</evidence>
<evidence type="ECO:0000259" key="21">
    <source>
        <dbReference type="PROSITE" id="PS50089"/>
    </source>
</evidence>
<keyword evidence="6" id="KW-0053">Apoptosis</keyword>
<comment type="caution">
    <text evidence="22">The sequence shown here is derived from an EMBL/GenBank/DDBJ whole genome shotgun (WGS) entry which is preliminary data.</text>
</comment>
<dbReference type="GO" id="GO:0006915">
    <property type="term" value="P:apoptotic process"/>
    <property type="evidence" value="ECO:0007669"/>
    <property type="project" value="UniProtKB-KW"/>
</dbReference>
<dbReference type="GO" id="GO:0008270">
    <property type="term" value="F:zinc ion binding"/>
    <property type="evidence" value="ECO:0007669"/>
    <property type="project" value="UniProtKB-KW"/>
</dbReference>
<dbReference type="Gene3D" id="3.30.40.10">
    <property type="entry name" value="Zinc/RING finger domain, C3HC4 (zinc finger)"/>
    <property type="match status" value="1"/>
</dbReference>
<comment type="subunit">
    <text evidence="16">Interacts with CASP8, BCL2 and BCL2L1 through SAM domain and also with HIP1, IFT57, ESRRBL1 and BCAP31. Interacts with NGFR; this interaction inhibits NF-kappa-B and JNK-related signaling pathways.</text>
</comment>
<dbReference type="EC" id="2.3.2.27" evidence="3"/>
<evidence type="ECO:0000256" key="7">
    <source>
        <dbReference type="ARBA" id="ARBA00022723"/>
    </source>
</evidence>
<dbReference type="Pfam" id="PF15227">
    <property type="entry name" value="zf-C3HC4_4"/>
    <property type="match status" value="1"/>
</dbReference>
<dbReference type="AlphaFoldDB" id="A0A5N4CXX5"/>
<dbReference type="GO" id="GO:0061630">
    <property type="term" value="F:ubiquitin protein ligase activity"/>
    <property type="evidence" value="ECO:0007669"/>
    <property type="project" value="UniProtKB-EC"/>
</dbReference>
<evidence type="ECO:0000256" key="10">
    <source>
        <dbReference type="ARBA" id="ARBA00022833"/>
    </source>
</evidence>
<dbReference type="EMBL" id="JWIN03000018">
    <property type="protein sequence ID" value="KAB1263723.1"/>
    <property type="molecule type" value="Genomic_DNA"/>
</dbReference>
<evidence type="ECO:0000256" key="12">
    <source>
        <dbReference type="ARBA" id="ARBA00022989"/>
    </source>
</evidence>
<keyword evidence="23" id="KW-1185">Reference proteome</keyword>
<feature type="domain" description="RING-type" evidence="21">
    <location>
        <begin position="34"/>
        <end position="74"/>
    </location>
</feature>
<evidence type="ECO:0000256" key="13">
    <source>
        <dbReference type="ARBA" id="ARBA00023136"/>
    </source>
</evidence>
<proteinExistence type="predicted"/>
<evidence type="ECO:0000256" key="19">
    <source>
        <dbReference type="SAM" id="MobiDB-lite"/>
    </source>
</evidence>
<dbReference type="GO" id="GO:0005789">
    <property type="term" value="C:endoplasmic reticulum membrane"/>
    <property type="evidence" value="ECO:0007669"/>
    <property type="project" value="UniProtKB-SubCell"/>
</dbReference>
<feature type="transmembrane region" description="Helical" evidence="20">
    <location>
        <begin position="352"/>
        <end position="372"/>
    </location>
</feature>
<evidence type="ECO:0000313" key="23">
    <source>
        <dbReference type="Proteomes" id="UP000299084"/>
    </source>
</evidence>
<name>A0A5N4CXX5_CAMDR</name>
<dbReference type="GO" id="GO:0043161">
    <property type="term" value="P:proteasome-mediated ubiquitin-dependent protein catabolic process"/>
    <property type="evidence" value="ECO:0007669"/>
    <property type="project" value="TreeGrafter"/>
</dbReference>
<feature type="transmembrane region" description="Helical" evidence="20">
    <location>
        <begin position="144"/>
        <end position="164"/>
    </location>
</feature>
<feature type="compositionally biased region" description="Polar residues" evidence="19">
    <location>
        <begin position="1"/>
        <end position="13"/>
    </location>
</feature>
<evidence type="ECO:0000313" key="22">
    <source>
        <dbReference type="EMBL" id="KAB1263723.1"/>
    </source>
</evidence>
<dbReference type="PANTHER" id="PTHR15898">
    <property type="entry name" value="BIFUNCTIONAL APOPTOSIS REGULATOR"/>
    <property type="match status" value="1"/>
</dbReference>
<keyword evidence="14" id="KW-0325">Glycoprotein</keyword>
<keyword evidence="7" id="KW-0479">Metal-binding</keyword>
<evidence type="ECO:0000256" key="8">
    <source>
        <dbReference type="ARBA" id="ARBA00022771"/>
    </source>
</evidence>
<dbReference type="FunFam" id="1.10.150.50:FF:000053">
    <property type="entry name" value="Bifunctional apoptosis regulator"/>
    <property type="match status" value="1"/>
</dbReference>
<evidence type="ECO:0000256" key="18">
    <source>
        <dbReference type="PROSITE-ProRule" id="PRU00175"/>
    </source>
</evidence>
<feature type="transmembrane region" description="Helical" evidence="20">
    <location>
        <begin position="393"/>
        <end position="418"/>
    </location>
</feature>
<dbReference type="InterPro" id="IPR013761">
    <property type="entry name" value="SAM/pointed_sf"/>
</dbReference>
<keyword evidence="11" id="KW-0832">Ubl conjugation</keyword>
<dbReference type="GO" id="GO:0005634">
    <property type="term" value="C:nucleus"/>
    <property type="evidence" value="ECO:0007669"/>
    <property type="project" value="TreeGrafter"/>
</dbReference>
<comment type="catalytic activity">
    <reaction evidence="1">
        <text>S-ubiquitinyl-[E2 ubiquitin-conjugating enzyme]-L-cysteine + [acceptor protein]-L-lysine = [E2 ubiquitin-conjugating enzyme]-L-cysteine + N(6)-ubiquitinyl-[acceptor protein]-L-lysine.</text>
        <dbReference type="EC" id="2.3.2.27"/>
    </reaction>
</comment>
<dbReference type="InterPro" id="IPR013083">
    <property type="entry name" value="Znf_RING/FYVE/PHD"/>
</dbReference>
<evidence type="ECO:0000256" key="14">
    <source>
        <dbReference type="ARBA" id="ARBA00023180"/>
    </source>
</evidence>
<dbReference type="InterPro" id="IPR017907">
    <property type="entry name" value="Znf_RING_CS"/>
</dbReference>
<evidence type="ECO:0000256" key="17">
    <source>
        <dbReference type="ARBA" id="ARBA00073013"/>
    </source>
</evidence>
<keyword evidence="4" id="KW-0808">Transferase</keyword>
<evidence type="ECO:0000256" key="16">
    <source>
        <dbReference type="ARBA" id="ARBA00062081"/>
    </source>
</evidence>
<evidence type="ECO:0000256" key="11">
    <source>
        <dbReference type="ARBA" id="ARBA00022843"/>
    </source>
</evidence>
<evidence type="ECO:0000256" key="9">
    <source>
        <dbReference type="ARBA" id="ARBA00022824"/>
    </source>
</evidence>
<keyword evidence="8 18" id="KW-0863">Zinc-finger</keyword>
<evidence type="ECO:0000256" key="3">
    <source>
        <dbReference type="ARBA" id="ARBA00012483"/>
    </source>
</evidence>